<keyword evidence="29 33" id="KW-0899">Viral immunoevasion</keyword>
<evidence type="ECO:0000256" key="11">
    <source>
        <dbReference type="ARBA" id="ARBA00022581"/>
    </source>
</evidence>
<dbReference type="GO" id="GO:0019062">
    <property type="term" value="P:virion attachment to host cell"/>
    <property type="evidence" value="ECO:0007669"/>
    <property type="project" value="UniProtKB-UniRule"/>
</dbReference>
<evidence type="ECO:0000256" key="14">
    <source>
        <dbReference type="ARBA" id="ARBA00022692"/>
    </source>
</evidence>
<evidence type="ECO:0000256" key="2">
    <source>
        <dbReference type="ARBA" id="ARBA00004433"/>
    </source>
</evidence>
<evidence type="ECO:0000256" key="33">
    <source>
        <dbReference type="HAMAP-Rule" id="MF_04083"/>
    </source>
</evidence>
<evidence type="ECO:0000256" key="26">
    <source>
        <dbReference type="ARBA" id="ARBA00023139"/>
    </source>
</evidence>
<feature type="site" description="Cleavage; by host furin" evidence="33">
    <location>
        <begin position="505"/>
        <end position="506"/>
    </location>
</feature>
<sequence>MRVMEIRKNYQHLWRGGILLLGILMIICNAEKSWVTVYYGVPVWKETITTLFCASDAKAYDTEKHNVWATHACVPTDPSPQEVVLENVTENFNMWKNNMVEQMHEDIISLWDQSLKPCVKLTPLCVTLNCTELKNDNSTTNVSISGKMREEMTNCSFNITTVLKDRVKKEYALFYKLDVISIGQNTTKYRLINCNTSVIAQACPKVSFEPIPIHYCAPAGFAILKCNDKKFNGTGPCTNVSTVQCTHGIKPVVSTQLLLNGSLAEEEAVIRSENFTNNAKTIIVQLKTPVVINCTRPGNNTRRSIPMGPGKAFFTTGDIIGDIRQAHCNLSRKEWNDTLQQVVGKLREQFGNKTIVFNQTSGGDPEIVMYSFNCGGEFFYCNSSQLFNSTWNLNDTWNGTSDTNENITLPCRIKQIINLWQKVGKAMYAPPISGWINCSSNITGLLLTRDGGGNNENTSETFRPGGGNMKDNWRSELYKYKVVKIEPLGVAPTRAKRRVVQREKRAVGTLGAMFLGFLGTAGSTMGAASVTLTVQARQLLSGIVQQQNNLLRAIEAQQHLLQLTVWGIKQLQARVLAVERYLKDQQLLGIWGCSGKLICTTTVPWNDSWSNKSLETIWNNMTWMQWEREIENYTGLIYNLIEESQNQQEKNELELLELDKWANLWNWFDITKWLWYIKIFIMIVGGLIGLRIVFAVLSIVNRVRQGYSPLSFQTLLPTQRGPDRPEGIEEEGGERDRDRSGRLVVGFLALFWDDLRSLCLFSYHRLRDLLLLLTRIVELLGRRGWEALKYLWNLLQYWSLELKNSAVSLLNAIAIAVGEGTDRIIEIVQRIFRAILNIPRRIRQGLERFLL</sequence>
<comment type="subunit">
    <text evidence="32">The mature envelope protein (Env) consists of a homotrimer of non-covalently associated gp120-gp41 heterodimers. The resulting complex protrudes from the virus surface as a spike. There seems to be as few as 10 spikes on the average virion. Interacts with host CD4, CCR5 and CXCR4. Gp120 also interacts with the C-type lectins CD209/DC-SIGN and CLEC4M/DC-SIGNR (collectively referred to as DC-SIGN(R)). Gp120 and gp41 interact with GalCer. Gp120 interacts with host ITGA4/ITGB7 complex; on CD4+ T-cells, this interaction results in rapid activation of integrin ITGAL/LFA-1, which facilitates efficient cell-to-cell spreading of HIV-1. Gp120 interacts with cell-associated heparan sulfate; this interaction increases virus infectivity on permissive cells and may be involved in infection of CD4- cells.</text>
</comment>
<comment type="domain">
    <text evidence="33">The CD4-binding region is targeted by the antibody b12.</text>
</comment>
<keyword evidence="27 33" id="KW-1015">Disulfide bond</keyword>
<feature type="short sequence motif" description="Di-leucine internalization motif" evidence="33">
    <location>
        <begin position="850"/>
        <end position="851"/>
    </location>
</feature>
<comment type="miscellaneous">
    <text evidence="33">HIV-1 lineages are divided in three main groups, M (for Major), O (for Outlier), and N (for New, or Non-M, Non-O). The vast majority of strains found worldwide belong to the group M. Group O seems to be endemic to and largely confined to Cameroon and neighboring countries in West Central Africa, where these viruses represent a small minority of HIV-1 strains. The group N is represented by a limited number of isolates from Cameroonian persons. The group M is further subdivided in 9 clades or subtypes (A to D, F to H, J and K).</text>
</comment>
<dbReference type="FunFam" id="2.170.40.20:FF:000001">
    <property type="entry name" value="Envelope glycoprotein gp160"/>
    <property type="match status" value="1"/>
</dbReference>
<comment type="function">
    <text evidence="33">Surface protein gp120: Attaches the virus to the host lymphoid cell by binding to the primary receptor CD4. This interaction induces a structural rearrangement creating a high affinity binding site for a chemokine coreceptor like CXCR4 and/or CCR5. Acts as a ligand for CD209/DC-SIGN and CLEC4M/DC-SIGNR, which are respectively found on dendritic cells (DCs), and on endothelial cells of liver sinusoids and lymph node sinuses. These interactions allow capture of viral particles at mucosal surfaces by these cells and subsequent transmission to permissive cells. HIV subverts the migration properties of dendritic cells to gain access to CD4+ T-cells in lymph nodes. Virus transmission to permissive T-cells occurs either in trans (without DCs infection, through viral capture and transmission), or in cis (following DCs productive infection, through the usual CD4-gp120 interaction), thereby inducing a robust infection. In trans infection, bound virions remain infectious over days and it is proposed that they are not degraded, but protected in non-lysosomal acidic organelles within the DCs close to the cell membrane thus contributing to the viral infectious potential during DCs' migration from the periphery to the lymphoid tissues. On arrival at lymphoid tissues, intact virions recycle back to DCs' cell surface allowing virus transmission to CD4+ T-cells.</text>
</comment>
<keyword evidence="24 33" id="KW-0175">Coiled coil</keyword>
<keyword evidence="31 33" id="KW-1160">Virus entry into host cell</keyword>
<dbReference type="Pfam" id="PF00516">
    <property type="entry name" value="GP120"/>
    <property type="match status" value="1"/>
</dbReference>
<feature type="disulfide bond" evidence="33">
    <location>
        <begin position="216"/>
        <end position="245"/>
    </location>
</feature>
<comment type="PTM">
    <text evidence="33">Highly glycosylated by host. The high number of glycan on the protein is reffered to as 'glycan shield' because it contributes to hide protein sequence from adaptive immune system.</text>
</comment>
<feature type="transmembrane region" description="Helical" evidence="34">
    <location>
        <begin position="673"/>
        <end position="700"/>
    </location>
</feature>
<feature type="region of interest" description="CD4-binding loop" evidence="33">
    <location>
        <begin position="360"/>
        <end position="370"/>
    </location>
</feature>
<keyword evidence="30 33" id="KW-0449">Lipoprotein</keyword>
<keyword evidence="10 33" id="KW-1165">Clathrin-mediated endocytosis of virus by host</keyword>
<dbReference type="InterPro" id="IPR037527">
    <property type="entry name" value="Gp160"/>
</dbReference>
<comment type="subcellular location">
    <molecule>Surface protein gp120</molecule>
    <subcellularLocation>
        <location evidence="33">Virion membrane</location>
        <topology evidence="33">Peripheral membrane protein</topology>
    </subcellularLocation>
    <subcellularLocation>
        <location evidence="33">Host cell membrane</location>
        <topology evidence="33">Peripheral membrane protein</topology>
    </subcellularLocation>
    <subcellularLocation>
        <location evidence="33">Host endosome membrane</location>
        <topology evidence="33">Single-pass type I membrane protein</topology>
    </subcellularLocation>
    <text evidence="33">The surface protein is not anchored to the viral envelope, but associates with the extravirion surface through its binding to TM. It is probably concentrated at the site of budding and incorporated into the virions possibly by contacts between the cytoplasmic tail of Env and the N-terminus of Gag.</text>
</comment>
<feature type="region of interest" description="Disordered" evidence="35">
    <location>
        <begin position="716"/>
        <end position="735"/>
    </location>
</feature>
<evidence type="ECO:0000256" key="17">
    <source>
        <dbReference type="ARBA" id="ARBA00022804"/>
    </source>
</evidence>
<evidence type="ECO:0000256" key="35">
    <source>
        <dbReference type="SAM" id="MobiDB-lite"/>
    </source>
</evidence>
<evidence type="ECO:0000256" key="7">
    <source>
        <dbReference type="ARBA" id="ARBA00022506"/>
    </source>
</evidence>
<dbReference type="GO" id="GO:0020002">
    <property type="term" value="C:host cell plasma membrane"/>
    <property type="evidence" value="ECO:0007669"/>
    <property type="project" value="UniProtKB-SubCell"/>
</dbReference>
<feature type="chain" id="PRO_5023261992" description="Envelope glycoprotein gp160" evidence="33">
    <location>
        <begin position="32"/>
        <end position="851"/>
    </location>
</feature>
<feature type="region of interest" description="MPER; binding to GalCer" evidence="33">
    <location>
        <begin position="657"/>
        <end position="678"/>
    </location>
</feature>
<feature type="lipid moiety-binding region" description="S-palmitoyl cysteine; by host" evidence="33">
    <location>
        <position position="759"/>
    </location>
</feature>
<name>A0A0M4IUT6_HV1</name>
<evidence type="ECO:0000256" key="19">
    <source>
        <dbReference type="ARBA" id="ARBA00022870"/>
    </source>
</evidence>
<feature type="disulfide bond" evidence="33">
    <location>
        <begin position="593"/>
        <end position="599"/>
    </location>
</feature>
<feature type="coiled-coil region" evidence="33">
    <location>
        <begin position="628"/>
        <end position="662"/>
    </location>
</feature>
<evidence type="ECO:0000256" key="8">
    <source>
        <dbReference type="ARBA" id="ARBA00022510"/>
    </source>
</evidence>
<evidence type="ECO:0000256" key="4">
    <source>
        <dbReference type="ARBA" id="ARBA00004563"/>
    </source>
</evidence>
<keyword evidence="12 33" id="KW-1162">Viral penetration into host cytoplasm</keyword>
<feature type="region of interest" description="Immunosuppression" evidence="33">
    <location>
        <begin position="569"/>
        <end position="587"/>
    </location>
</feature>
<dbReference type="SUPFAM" id="SSF56502">
    <property type="entry name" value="gp120 core"/>
    <property type="match status" value="2"/>
</dbReference>
<dbReference type="InterPro" id="IPR000777">
    <property type="entry name" value="HIV1_Gp120"/>
</dbReference>
<evidence type="ECO:0000259" key="37">
    <source>
        <dbReference type="Pfam" id="PF00517"/>
    </source>
</evidence>
<evidence type="ECO:0000256" key="30">
    <source>
        <dbReference type="ARBA" id="ARBA00023288"/>
    </source>
</evidence>
<evidence type="ECO:0000256" key="16">
    <source>
        <dbReference type="ARBA" id="ARBA00022729"/>
    </source>
</evidence>
<comment type="subunit">
    <text evidence="33">The mature envelope protein (Env) consists of a homotrimer of non-covalently associated gp120-gp41 heterodimers. The resulting complex protrudes from the virus surface as a spike. There seems to be as few as 10 spikes on the average virion. Surface protein gp120 interacts with host CD4, CCR5 and CXCR4. Gp120 also interacts with the C-type lectins CD209/DC-SIGN and CLEC4M/DC-SIGNR (collectively referred to as DC-SIGN(R)). Gp120 and gp41 interact with GalCer. Gp120 interacts with host ITGA4/ITGB7 complex; on CD4+ T-cells, this interaction results in rapid activation of integrin ITGAL/LFA-1, which facilitates efficient cell-to-cell spreading of HIV-1. Gp120 interacts with cell-associated heparan sulfate; this interaction increases virus infectivity on permissive cells and may be involved in infection of CD4- cells.</text>
</comment>
<dbReference type="Gene3D" id="2.170.40.20">
    <property type="entry name" value="Human immunodeficiency virus 1, Gp160, envelope glycoprotein"/>
    <property type="match status" value="2"/>
</dbReference>
<organism evidence="38">
    <name type="scientific">Human immunodeficiency virus type 1</name>
    <name type="common">HIV-1</name>
    <dbReference type="NCBI Taxonomy" id="11676"/>
    <lineage>
        <taxon>Viruses</taxon>
        <taxon>Riboviria</taxon>
        <taxon>Pararnavirae</taxon>
        <taxon>Artverviricota</taxon>
        <taxon>Revtraviricetes</taxon>
        <taxon>Ortervirales</taxon>
        <taxon>Retroviridae</taxon>
        <taxon>Orthoretrovirinae</taxon>
        <taxon>Lentivirus</taxon>
        <taxon>Lentivirus humimdef1</taxon>
    </lineage>
</organism>
<comment type="similarity">
    <text evidence="33">Belongs to the HIV-1 env protein family.</text>
</comment>
<comment type="miscellaneous">
    <text evidence="33">Inhibitors targeting HIV-1 viral envelope proteins are used as antiretroviral drugs. Attachment of virions to the cell surface via non-specific interactions and CD4 binding can be blocked by inhibitors that include cyanovirin-N, cyclotriazadisulfonamide analogs, PRO 2000, TNX 355 and PRO 542. In addition, BMS 806 can block CD4-induced conformational changes. Env interactions with the coreceptor molecules can be targeted by CCR5 antagonists including SCH-D, maraviroc (UK 427857) and aplaviroc (GW 873140), and the CXCR4 antagonist AMD 070. Fusion of viral and cellular membranes can be inhibited by peptides such as enfuvirtide and tifuvirtide (T 1249). Resistance to inhibitors associated with mutations in Env are observed. Most of the time, single mutations confer only a modest reduction in drug susceptibility. Combination of several mutations is usually required to develop a high-level drug resistance.</text>
</comment>
<dbReference type="GO" id="GO:0039654">
    <property type="term" value="P:fusion of virus membrane with host endosome membrane"/>
    <property type="evidence" value="ECO:0007669"/>
    <property type="project" value="UniProtKB-UniRule"/>
</dbReference>
<keyword evidence="7 33" id="KW-1168">Fusion of virus membrane with host membrane</keyword>
<dbReference type="GO" id="GO:0044175">
    <property type="term" value="C:host cell endosome membrane"/>
    <property type="evidence" value="ECO:0007669"/>
    <property type="project" value="UniProtKB-SubCell"/>
</dbReference>
<comment type="function">
    <text evidence="33">Transmembrane protein gp41: Acts as a class I viral fusion protein. Under the current model, the protein has at least 3 conformational states: pre-fusion native state, pre-hairpin intermediate state, and post-fusion hairpin state. During fusion of viral and target intracellular membranes, the coiled coil regions (heptad repeats) assume a trimer-of-hairpins structure, positioning the fusion peptide in close proximity to the C-terminal region of the ectodomain. The formation of this structure appears to drive apposition and subsequent fusion of viral and target cell membranes. Complete fusion occurs in host cell endosomes and is dynamin-dependent, however some lipid transfer might occur at the plasma membrane. The virus undergoes clathrin-dependent internalization long before endosomal fusion, thus minimizing the surface exposure of conserved viral epitopes during fusion and reducing the efficacy of inhibitors targeting these epitopes. Membranes fusion leads to delivery of the nucleocapsid into the cytoplasm.</text>
</comment>
<dbReference type="SUPFAM" id="SSF58069">
    <property type="entry name" value="Virus ectodomain"/>
    <property type="match status" value="1"/>
</dbReference>
<gene>
    <name evidence="33 38" type="primary">env</name>
</gene>
<keyword evidence="11 33" id="KW-0945">Host-virus interaction</keyword>
<reference evidence="38" key="2">
    <citation type="submission" date="2015-08" db="EMBL/GenBank/DDBJ databases">
        <authorList>
            <person name="Babu N.S."/>
            <person name="Beckwith C.J."/>
            <person name="Beseler K.G."/>
            <person name="Brison A."/>
            <person name="Carone J.V."/>
            <person name="Caskin T.P."/>
            <person name="Diamond M."/>
            <person name="Durham M.E."/>
            <person name="Foxe J.M."/>
            <person name="Go M."/>
            <person name="Henderson B.A."/>
            <person name="Jones I.B."/>
            <person name="McGettigan J.A."/>
            <person name="Micheletti S.J."/>
            <person name="Nasrallah M.E."/>
            <person name="Ortiz D."/>
            <person name="Piller C.R."/>
            <person name="Privatt S.R."/>
            <person name="Schneider S.L."/>
            <person name="Sharp S."/>
            <person name="Smith T.C."/>
            <person name="Stanton J.D."/>
            <person name="Ullery H.E."/>
            <person name="Wilson R.J."/>
            <person name="Serrano M.G."/>
            <person name="Buck G."/>
            <person name="Lee V."/>
            <person name="Wang Y."/>
            <person name="Carvalho R."/>
            <person name="Voegtly L."/>
            <person name="Shi R."/>
            <person name="Duckworth R."/>
            <person name="Johnson A."/>
            <person name="Loviza R."/>
            <person name="Walstead R."/>
            <person name="Shah Z."/>
            <person name="Kiflezghi M."/>
            <person name="Wade K."/>
            <person name="Ball S.L."/>
            <person name="Bradley K.W."/>
            <person name="Asai D.J."/>
            <person name="Bowman C.A."/>
            <person name="Russell D.A."/>
            <person name="Pope W.H."/>
            <person name="Jacobs-Sera D."/>
            <person name="Hendrix R.W."/>
            <person name="Hatfull G.F."/>
        </authorList>
    </citation>
    <scope>NUCLEOTIDE SEQUENCE</scope>
    <source>
        <strain evidence="38">Pat20day1clone1</strain>
    </source>
</reference>
<dbReference type="Gene3D" id="1.20.5.490">
    <property type="entry name" value="Single helix bin"/>
    <property type="match status" value="1"/>
</dbReference>
<keyword evidence="23 33" id="KW-1039">Host endosome</keyword>
<dbReference type="FunFam" id="2.170.40.20:FF:000003">
    <property type="entry name" value="Envelope glycoprotein gp160"/>
    <property type="match status" value="1"/>
</dbReference>
<evidence type="ECO:0000256" key="15">
    <source>
        <dbReference type="ARBA" id="ARBA00022703"/>
    </source>
</evidence>
<feature type="chain" id="PRO_5023261993" description="Transmembrane protein gp41" evidence="33">
    <location>
        <begin position="506"/>
        <end position="851"/>
    </location>
</feature>
<keyword evidence="14 33" id="KW-0812">Transmembrane</keyword>
<evidence type="ECO:0000256" key="21">
    <source>
        <dbReference type="ARBA" id="ARBA00022890"/>
    </source>
</evidence>
<comment type="caution">
    <text evidence="33">Lacks conserved residue(s) required for the propagation of feature annotation.</text>
</comment>
<dbReference type="GO" id="GO:0019082">
    <property type="term" value="P:viral protein processing"/>
    <property type="evidence" value="ECO:0007669"/>
    <property type="project" value="UniProtKB-UniRule"/>
</dbReference>
<keyword evidence="26 33" id="KW-0564">Palmitate</keyword>
<dbReference type="HAMAP" id="MF_04083">
    <property type="entry name" value="HIV_ENV"/>
    <property type="match status" value="1"/>
</dbReference>
<keyword evidence="16 33" id="KW-0732">Signal</keyword>
<dbReference type="FunFam" id="1.20.5.490:FF:000001">
    <property type="entry name" value="Envelope glycoprotein gp160"/>
    <property type="match status" value="1"/>
</dbReference>
<evidence type="ECO:0000259" key="36">
    <source>
        <dbReference type="Pfam" id="PF00516"/>
    </source>
</evidence>
<keyword evidence="19 33" id="KW-1043">Host membrane</keyword>
<evidence type="ECO:0000256" key="6">
    <source>
        <dbReference type="ARBA" id="ARBA00004650"/>
    </source>
</evidence>
<evidence type="ECO:0000256" key="27">
    <source>
        <dbReference type="ARBA" id="ARBA00023157"/>
    </source>
</evidence>
<comment type="PTM">
    <text evidence="33">Specific enzymatic cleavages in vivo yield mature proteins. Envelope glycoproteins are synthesized as a inactive precursor that is heavily N-glycosylated and processed likely by host cell furin in the Golgi to yield the mature SU and TM proteins. The cleavage site between SU and TM requires the minimal sequence [KR]-X-[KR]-R. About 2 of the 9 disulfide bonds of gp41 are reduced by P4HB/PDI, following binding to CD4 receptor.</text>
</comment>
<dbReference type="GO" id="GO:0075512">
    <property type="term" value="P:clathrin-dependent endocytosis of virus by host cell"/>
    <property type="evidence" value="ECO:0007669"/>
    <property type="project" value="UniProtKB-UniRule"/>
</dbReference>
<evidence type="ECO:0000256" key="3">
    <source>
        <dbReference type="ARBA" id="ARBA00004505"/>
    </source>
</evidence>
<evidence type="ECO:0000256" key="18">
    <source>
        <dbReference type="ARBA" id="ARBA00022844"/>
    </source>
</evidence>
<keyword evidence="15 33" id="KW-0053">Apoptosis</keyword>
<comment type="domain">
    <text evidence="33">The YXXL motif is involved in determining the exact site of viral release at the surface of infected mononuclear cells and promotes endocytosis. YXXL and di-leucine endocytosis motifs interact directly or indirectly with the clathrin adapter complexes, opperate independently, and their activities are not additive.</text>
</comment>
<keyword evidence="18 33" id="KW-0946">Virion</keyword>
<dbReference type="Gene3D" id="1.10.287.210">
    <property type="match status" value="1"/>
</dbReference>
<proteinExistence type="inferred from homology"/>
<keyword evidence="21 33" id="KW-1164">Virus endocytosis by host</keyword>
<comment type="PTM">
    <text evidence="33">Palmitoylation of the transmembrane protein and of Env polyprotein (prior to its proteolytic cleavage) is essential for their association with host cell membrane lipid rafts. Palmitoylation is therefore required for envelope trafficking to classical lipid rafts, but not for viral replication.</text>
</comment>
<evidence type="ECO:0000256" key="20">
    <source>
        <dbReference type="ARBA" id="ARBA00022879"/>
    </source>
</evidence>
<keyword evidence="9 33" id="KW-1032">Host cell membrane</keyword>
<feature type="domain" description="Retroviral envelope protein GP41-like" evidence="37">
    <location>
        <begin position="525"/>
        <end position="715"/>
    </location>
</feature>
<comment type="domain">
    <text evidence="33">The membrane proximal external region (MPER) present in gp41 is a tryptophan-rich region recognized by the antibodies 2F5, Z13, and 4E10. MPER seems to play a role in fusion.</text>
</comment>
<dbReference type="Pfam" id="PF00517">
    <property type="entry name" value="GP41"/>
    <property type="match status" value="1"/>
</dbReference>
<keyword evidence="13 33" id="KW-0165">Cleavage on pair of basic residues</keyword>
<evidence type="ECO:0000256" key="25">
    <source>
        <dbReference type="ARBA" id="ARBA00023136"/>
    </source>
</evidence>
<evidence type="ECO:0000256" key="29">
    <source>
        <dbReference type="ARBA" id="ARBA00023280"/>
    </source>
</evidence>
<keyword evidence="17 33" id="KW-1161">Viral attachment to host cell</keyword>
<feature type="region of interest" description="V2" evidence="33">
    <location>
        <begin position="155"/>
        <end position="194"/>
    </location>
</feature>
<reference evidence="38" key="1">
    <citation type="journal article" date="2015" name="J. Virol.">
        <title>Characterizing the Diverse Mutational Pathways Associated with R5-Tropic Maraviroc Resistance: HIV-1 That Uses the Drug-Bound CCR5 Coreceptor.</title>
        <authorList>
            <person name="Jiang X."/>
            <person name="Feyertag F."/>
            <person name="Meehan C.J."/>
            <person name="McCormack G.P."/>
            <person name="Travers S.A."/>
            <person name="Craig C."/>
            <person name="Westby M."/>
            <person name="Lewis M."/>
            <person name="Robertson D.L."/>
        </authorList>
    </citation>
    <scope>NUCLEOTIDE SEQUENCE</scope>
    <source>
        <strain evidence="38">Pat20day1clone1</strain>
    </source>
</reference>
<evidence type="ECO:0000256" key="24">
    <source>
        <dbReference type="ARBA" id="ARBA00023054"/>
    </source>
</evidence>
<evidence type="ECO:0000313" key="38">
    <source>
        <dbReference type="EMBL" id="ALD51963.1"/>
    </source>
</evidence>
<feature type="short sequence motif" description="YXXL motif; contains endocytosis signal" evidence="33">
    <location>
        <begin position="707"/>
        <end position="710"/>
    </location>
</feature>
<evidence type="ECO:0000256" key="9">
    <source>
        <dbReference type="ARBA" id="ARBA00022511"/>
    </source>
</evidence>
<evidence type="ECO:0000256" key="28">
    <source>
        <dbReference type="ARBA" id="ARBA00023180"/>
    </source>
</evidence>
<feature type="disulfide bond" evidence="33">
    <location>
        <begin position="53"/>
        <end position="73"/>
    </location>
</feature>
<comment type="function">
    <text evidence="33">Envelope glycoprotein gp160: Oligomerizes in the host endoplasmic reticulum into predominantly trimers. In a second time, gp160 transits in the host Golgi, where glycosylation is completed. The precursor is then proteolytically cleaved in the trans-Golgi and thereby activated by cellular furin or furin-like proteases to produce gp120 and gp41.</text>
</comment>
<accession>A0A0M4IUT6</accession>
<keyword evidence="8 33" id="KW-1170">Fusion of virus membrane with host endosomal membrane</keyword>
<dbReference type="GO" id="GO:1903908">
    <property type="term" value="P:positive regulation of plasma membrane raft polarization"/>
    <property type="evidence" value="ECO:0007669"/>
    <property type="project" value="UniProtKB-UniRule"/>
</dbReference>
<evidence type="ECO:0000256" key="1">
    <source>
        <dbReference type="ARBA" id="ARBA00004402"/>
    </source>
</evidence>
<dbReference type="GO" id="GO:0055036">
    <property type="term" value="C:virion membrane"/>
    <property type="evidence" value="ECO:0007669"/>
    <property type="project" value="UniProtKB-SubCell"/>
</dbReference>
<comment type="subcellular location">
    <molecule>Transmembrane protein gp41</molecule>
    <subcellularLocation>
        <location evidence="33">Virion membrane</location>
        <topology evidence="33">Single-pass type I membrane protein</topology>
    </subcellularLocation>
    <subcellularLocation>
        <location evidence="33">Host cell membrane</location>
        <topology evidence="33">Single-pass type I membrane protein</topology>
    </subcellularLocation>
    <subcellularLocation>
        <location evidence="33">Host endosome membrane</location>
        <topology evidence="33">Single-pass type I membrane protein</topology>
    </subcellularLocation>
    <text evidence="33">It is probably concentrated at the site of budding and incorporated into the virions possibly by contacts between the cytoplasmic tail of Env and the N-terminus of Gag.</text>
</comment>
<feature type="topological domain" description="Cytoplasmic" evidence="33">
    <location>
        <begin position="701"/>
        <end position="851"/>
    </location>
</feature>
<evidence type="ECO:0000256" key="32">
    <source>
        <dbReference type="ARBA" id="ARBA00062028"/>
    </source>
</evidence>
<evidence type="ECO:0000256" key="13">
    <source>
        <dbReference type="ARBA" id="ARBA00022685"/>
    </source>
</evidence>
<dbReference type="FunFam" id="1.10.287.210:FF:000001">
    <property type="entry name" value="Envelope glycoprotein gp160"/>
    <property type="match status" value="1"/>
</dbReference>
<dbReference type="EMBL" id="KT452084">
    <property type="protein sequence ID" value="ALD51963.1"/>
    <property type="molecule type" value="Genomic_RNA"/>
</dbReference>
<dbReference type="CDD" id="cd09909">
    <property type="entry name" value="HIV-1-like_HR1-HR2"/>
    <property type="match status" value="1"/>
</dbReference>
<comment type="domain">
    <text evidence="33 34">The 17 amino acids long immunosuppressive region is present in many retroviral envelope proteins. Synthetic peptides derived from this relatively conserved sequence inhibit immune function in vitro and in vivo.</text>
</comment>
<dbReference type="GO" id="GO:0016020">
    <property type="term" value="C:membrane"/>
    <property type="evidence" value="ECO:0007669"/>
    <property type="project" value="UniProtKB-UniRule"/>
</dbReference>
<comment type="subcellular location">
    <subcellularLocation>
        <location evidence="3">Host cell membrane</location>
        <topology evidence="3">Peripheral membrane protein</topology>
    </subcellularLocation>
    <subcellularLocation>
        <location evidence="1">Host cell membrane</location>
        <topology evidence="1">Single-pass type I membrane protein</topology>
    </subcellularLocation>
    <subcellularLocation>
        <location evidence="2">Host endosome membrane</location>
        <topology evidence="2">Peripheral membrane protein</topology>
    </subcellularLocation>
    <subcellularLocation>
        <location evidence="5">Host endosome membrane</location>
        <topology evidence="5">Single-pass type I membrane protein</topology>
    </subcellularLocation>
    <subcellularLocation>
        <location evidence="6">Virion membrane</location>
        <topology evidence="6">Peripheral membrane protein</topology>
    </subcellularLocation>
    <subcellularLocation>
        <location evidence="4">Virion membrane</location>
        <topology evidence="4">Single-pass type I membrane protein</topology>
    </subcellularLocation>
</comment>
<protein>
    <recommendedName>
        <fullName evidence="33">Envelope glycoprotein gp160</fullName>
    </recommendedName>
    <alternativeName>
        <fullName evidence="33">Env polyprotein</fullName>
    </alternativeName>
    <component>
        <recommendedName>
            <fullName evidence="33">Surface protein gp120</fullName>
            <shortName evidence="33">SU</shortName>
        </recommendedName>
        <alternativeName>
            <fullName evidence="33">Glycoprotein 120</fullName>
            <shortName evidence="33">gp120</shortName>
        </alternativeName>
    </component>
    <component>
        <recommendedName>
            <fullName evidence="33">Transmembrane protein gp41</fullName>
            <shortName evidence="33">TM</shortName>
        </recommendedName>
        <alternativeName>
            <fullName evidence="33">Glycoprotein 41</fullName>
            <shortName evidence="33">gp41</shortName>
        </alternativeName>
    </component>
</protein>
<evidence type="ECO:0000256" key="31">
    <source>
        <dbReference type="ARBA" id="ARBA00023296"/>
    </source>
</evidence>
<keyword evidence="20 33" id="KW-0261">Viral envelope protein</keyword>
<keyword evidence="28 33" id="KW-0325">Glycoprotein</keyword>
<feature type="disulfide bond" evidence="33">
    <location>
        <begin position="226"/>
        <end position="237"/>
    </location>
</feature>
<evidence type="ECO:0000256" key="22">
    <source>
        <dbReference type="ARBA" id="ARBA00022989"/>
    </source>
</evidence>
<comment type="domain">
    <text evidence="33">Some of the most genetically diverse regions of the viral genome are present in Env. They are called variable regions 1 through 5 (V1 through V5). Coreceptor usage of gp120 is determined mainly by the primary structure of the third variable region (V3) in the outer domain of gp120. The sequence of V3 determines which coreceptor, CCR5 and/or CXCR4 (corresponding to R5/macrophage, X4/T cell and R5X4/T cell and macrophage tropism), is used to trigger the fusion potential of the Env complex, and hence which cells the virus can infect. Binding to CCR5 involves a region adjacent in addition to V3.</text>
</comment>
<organismHost>
    <name type="scientific">Homo sapiens</name>
    <name type="common">Human</name>
    <dbReference type="NCBI Taxonomy" id="9606"/>
</organismHost>
<evidence type="ECO:0000256" key="23">
    <source>
        <dbReference type="ARBA" id="ARBA00023046"/>
    </source>
</evidence>
<dbReference type="GO" id="GO:1903911">
    <property type="term" value="P:positive regulation of receptor clustering"/>
    <property type="evidence" value="ECO:0007669"/>
    <property type="project" value="UniProtKB-UniRule"/>
</dbReference>
<evidence type="ECO:0000256" key="12">
    <source>
        <dbReference type="ARBA" id="ARBA00022595"/>
    </source>
</evidence>
<keyword evidence="22 33" id="KW-1133">Transmembrane helix</keyword>
<dbReference type="GO" id="GO:0019064">
    <property type="term" value="P:fusion of virus membrane with host plasma membrane"/>
    <property type="evidence" value="ECO:0007669"/>
    <property type="project" value="UniProtKB-UniRule"/>
</dbReference>
<evidence type="ECO:0000256" key="10">
    <source>
        <dbReference type="ARBA" id="ARBA00022570"/>
    </source>
</evidence>
<keyword evidence="25 33" id="KW-0472">Membrane</keyword>
<evidence type="ECO:0000256" key="5">
    <source>
        <dbReference type="ARBA" id="ARBA00004578"/>
    </source>
</evidence>
<dbReference type="InterPro" id="IPR000328">
    <property type="entry name" value="GP41-like"/>
</dbReference>
<dbReference type="GO" id="GO:0019031">
    <property type="term" value="C:viral envelope"/>
    <property type="evidence" value="ECO:0007669"/>
    <property type="project" value="UniProtKB-KW"/>
</dbReference>
<dbReference type="InterPro" id="IPR036377">
    <property type="entry name" value="Gp120_core_sf"/>
</dbReference>
<dbReference type="GO" id="GO:0005198">
    <property type="term" value="F:structural molecule activity"/>
    <property type="evidence" value="ECO:0007669"/>
    <property type="project" value="UniProtKB-UniRule"/>
</dbReference>
<dbReference type="GO" id="GO:0052031">
    <property type="term" value="P:symbiont-mediated perturbation of host defense response"/>
    <property type="evidence" value="ECO:0007669"/>
    <property type="project" value="UniProtKB-UniRule"/>
</dbReference>
<evidence type="ECO:0000256" key="34">
    <source>
        <dbReference type="RuleBase" id="RU363095"/>
    </source>
</evidence>
<feature type="domain" description="Human immunodeficiency virus 1 envelope glycoprotein Gp120" evidence="36">
    <location>
        <begin position="140"/>
        <end position="505"/>
    </location>
</feature>